<dbReference type="AlphaFoldDB" id="A0A0F9HY12"/>
<name>A0A0F9HY12_9ZZZZ</name>
<dbReference type="EMBL" id="LAZR01015658">
    <property type="protein sequence ID" value="KKM07962.1"/>
    <property type="molecule type" value="Genomic_DNA"/>
</dbReference>
<protein>
    <recommendedName>
        <fullName evidence="2">Outer membrane protein beta-barrel domain-containing protein</fullName>
    </recommendedName>
</protein>
<evidence type="ECO:0008006" key="2">
    <source>
        <dbReference type="Google" id="ProtNLM"/>
    </source>
</evidence>
<comment type="caution">
    <text evidence="1">The sequence shown here is derived from an EMBL/GenBank/DDBJ whole genome shotgun (WGS) entry which is preliminary data.</text>
</comment>
<accession>A0A0F9HY12</accession>
<reference evidence="1" key="1">
    <citation type="journal article" date="2015" name="Nature">
        <title>Complex archaea that bridge the gap between prokaryotes and eukaryotes.</title>
        <authorList>
            <person name="Spang A."/>
            <person name="Saw J.H."/>
            <person name="Jorgensen S.L."/>
            <person name="Zaremba-Niedzwiedzka K."/>
            <person name="Martijn J."/>
            <person name="Lind A.E."/>
            <person name="van Eijk R."/>
            <person name="Schleper C."/>
            <person name="Guy L."/>
            <person name="Ettema T.J."/>
        </authorList>
    </citation>
    <scope>NUCLEOTIDE SEQUENCE</scope>
</reference>
<gene>
    <name evidence="1" type="ORF">LCGC14_1728670</name>
</gene>
<proteinExistence type="predicted"/>
<organism evidence="1">
    <name type="scientific">marine sediment metagenome</name>
    <dbReference type="NCBI Taxonomy" id="412755"/>
    <lineage>
        <taxon>unclassified sequences</taxon>
        <taxon>metagenomes</taxon>
        <taxon>ecological metagenomes</taxon>
    </lineage>
</organism>
<evidence type="ECO:0000313" key="1">
    <source>
        <dbReference type="EMBL" id="KKM07962.1"/>
    </source>
</evidence>
<sequence length="192" mass="22026">MKKYFLIIGFCILSVGSFADEDKVFDQMKKNDQKEVQKKENISAKNKNSFNYVRVGPGAFPGYAIPSYPTLGFGRRVQNNNHGYDISIDVHSELVLNWISLKGEYMFFFPKSTLSNHQYYLGSGINYMSFLFVFPASLSLEVTPGIQYKRKSGRYNFIQLDISNPIYNRLTPDYNFMKKYVPGVGLSFGFGF</sequence>